<evidence type="ECO:0000313" key="2">
    <source>
        <dbReference type="EMBL" id="CAA9309745.1"/>
    </source>
</evidence>
<feature type="compositionally biased region" description="Low complexity" evidence="1">
    <location>
        <begin position="433"/>
        <end position="451"/>
    </location>
</feature>
<reference evidence="2" key="1">
    <citation type="submission" date="2020-02" db="EMBL/GenBank/DDBJ databases">
        <authorList>
            <person name="Meier V. D."/>
        </authorList>
    </citation>
    <scope>NUCLEOTIDE SEQUENCE</scope>
    <source>
        <strain evidence="2">AVDCRST_MAG40</strain>
    </source>
</reference>
<feature type="region of interest" description="Disordered" evidence="1">
    <location>
        <begin position="97"/>
        <end position="182"/>
    </location>
</feature>
<feature type="compositionally biased region" description="Basic and acidic residues" evidence="1">
    <location>
        <begin position="314"/>
        <end position="331"/>
    </location>
</feature>
<proteinExistence type="predicted"/>
<name>A0A6J4KLZ4_9BACT</name>
<gene>
    <name evidence="2" type="ORF">AVDCRST_MAG40-892</name>
</gene>
<feature type="compositionally biased region" description="Basic and acidic residues" evidence="1">
    <location>
        <begin position="293"/>
        <end position="304"/>
    </location>
</feature>
<accession>A0A6J4KLZ4</accession>
<feature type="compositionally biased region" description="Basic and acidic residues" evidence="1">
    <location>
        <begin position="366"/>
        <end position="378"/>
    </location>
</feature>
<feature type="compositionally biased region" description="Basic and acidic residues" evidence="1">
    <location>
        <begin position="340"/>
        <end position="359"/>
    </location>
</feature>
<feature type="region of interest" description="Disordered" evidence="1">
    <location>
        <begin position="198"/>
        <end position="217"/>
    </location>
</feature>
<protein>
    <submittedName>
        <fullName evidence="2">Uncharacterized protein</fullName>
    </submittedName>
</protein>
<evidence type="ECO:0000256" key="1">
    <source>
        <dbReference type="SAM" id="MobiDB-lite"/>
    </source>
</evidence>
<dbReference type="AlphaFoldDB" id="A0A6J4KLZ4"/>
<organism evidence="2">
    <name type="scientific">uncultured Gemmatimonadaceae bacterium</name>
    <dbReference type="NCBI Taxonomy" id="246130"/>
    <lineage>
        <taxon>Bacteria</taxon>
        <taxon>Pseudomonadati</taxon>
        <taxon>Gemmatimonadota</taxon>
        <taxon>Gemmatimonadia</taxon>
        <taxon>Gemmatimonadales</taxon>
        <taxon>Gemmatimonadaceae</taxon>
        <taxon>environmental samples</taxon>
    </lineage>
</organism>
<dbReference type="EMBL" id="CADCTX010000258">
    <property type="protein sequence ID" value="CAA9309745.1"/>
    <property type="molecule type" value="Genomic_DNA"/>
</dbReference>
<feature type="region of interest" description="Disordered" evidence="1">
    <location>
        <begin position="248"/>
        <end position="457"/>
    </location>
</feature>
<sequence>MQPPVADLQPALAAAHVPTEHVRTAHENLPLRPRRDRRGGVTVPHLDVHAGEGVAHRPAHVRAMDAVEQAHWTRLGEPVPLAELDPRRVGPPLLQLGREHRAARDGEAERGARERAAAAAREREQGVVHGGHGDERRHAPAQRLERARRVESRHRGDARARQHRRGAGDREAEQVGVRQDREEVVVGRDRHRLDARARVGEEAPVGEHGAERGAGHRRGVHHRGLLVAPLGVAAPGEREPEVRAEVDLGGAPGREHAGRARRVVEEHGHEAGRHPGRERRDGEHRAHVRVRHLVGDLRRGGERVHQHRPAAVGSRERGEERRAGWQEDRGAASRQRAHERRAPLEQGDARRGERRRVDPADAPAARADREREDREWVAHRARRSGGAPSRQGGMRWGSGERARVARHPLSTSVPVARSRDAGGATYRRRAAPAKHAAPAGRGGSSRARSIGGCPGRA</sequence>
<feature type="compositionally biased region" description="Basic and acidic residues" evidence="1">
    <location>
        <begin position="253"/>
        <end position="285"/>
    </location>
</feature>